<keyword evidence="5" id="KW-0255">Endonuclease</keyword>
<evidence type="ECO:0000313" key="15">
    <source>
        <dbReference type="Proteomes" id="UP000430387"/>
    </source>
</evidence>
<evidence type="ECO:0000256" key="4">
    <source>
        <dbReference type="ARBA" id="ARBA00022722"/>
    </source>
</evidence>
<feature type="coiled-coil region" evidence="9">
    <location>
        <begin position="549"/>
        <end position="593"/>
    </location>
</feature>
<proteinExistence type="inferred from homology"/>
<keyword evidence="7" id="KW-0044">Antibiotic</keyword>
<evidence type="ECO:0000256" key="7">
    <source>
        <dbReference type="ARBA" id="ARBA00023022"/>
    </source>
</evidence>
<gene>
    <name evidence="14" type="primary">vgrG</name>
    <name evidence="14" type="ORF">GQA06_10750</name>
</gene>
<keyword evidence="3" id="KW-0929">Antimicrobial</keyword>
<dbReference type="Gene3D" id="4.10.220.110">
    <property type="match status" value="1"/>
</dbReference>
<dbReference type="Proteomes" id="UP000430387">
    <property type="component" value="Unassembled WGS sequence"/>
</dbReference>
<keyword evidence="4" id="KW-0540">Nuclease</keyword>
<keyword evidence="6" id="KW-0378">Hydrolase</keyword>
<dbReference type="Gene3D" id="3.90.540.10">
    <property type="entry name" value="Colicin/pyocin, DNase domain"/>
    <property type="match status" value="1"/>
</dbReference>
<evidence type="ECO:0000256" key="9">
    <source>
        <dbReference type="SAM" id="Coils"/>
    </source>
</evidence>
<dbReference type="InterPro" id="IPR016128">
    <property type="entry name" value="Pyosin/cloacin_T_dom"/>
</dbReference>
<dbReference type="InterPro" id="IPR006533">
    <property type="entry name" value="T6SS_Vgr_RhsGE"/>
</dbReference>
<dbReference type="Pfam" id="PF06958">
    <property type="entry name" value="Pyocin_S"/>
    <property type="match status" value="1"/>
</dbReference>
<comment type="caution">
    <text evidence="14">The sequence shown here is derived from an EMBL/GenBank/DDBJ whole genome shotgun (WGS) entry which is preliminary data.</text>
</comment>
<evidence type="ECO:0000256" key="2">
    <source>
        <dbReference type="ARBA" id="ARBA00006811"/>
    </source>
</evidence>
<comment type="similarity">
    <text evidence="1">Belongs to the VgrG protein family.</text>
</comment>
<dbReference type="SUPFAM" id="SSF69279">
    <property type="entry name" value="Phage tail proteins"/>
    <property type="match status" value="2"/>
</dbReference>
<dbReference type="EMBL" id="WTQJ01000181">
    <property type="protein sequence ID" value="MWR14269.1"/>
    <property type="molecule type" value="Genomic_DNA"/>
</dbReference>
<evidence type="ECO:0000259" key="12">
    <source>
        <dbReference type="Pfam" id="PF10106"/>
    </source>
</evidence>
<dbReference type="NCBIfam" id="TIGR01646">
    <property type="entry name" value="vgr_GE"/>
    <property type="match status" value="1"/>
</dbReference>
<dbReference type="Gene3D" id="2.30.110.50">
    <property type="match status" value="1"/>
</dbReference>
<dbReference type="InterPro" id="IPR044925">
    <property type="entry name" value="His-Me_finger_sf"/>
</dbReference>
<dbReference type="GO" id="GO:0004519">
    <property type="term" value="F:endonuclease activity"/>
    <property type="evidence" value="ECO:0007669"/>
    <property type="project" value="UniProtKB-KW"/>
</dbReference>
<name>A0A6D0I9U7_ECOLX</name>
<accession>A0A6D0I9U7</accession>
<dbReference type="Pfam" id="PF04717">
    <property type="entry name" value="Phage_base_V"/>
    <property type="match status" value="1"/>
</dbReference>
<dbReference type="InterPro" id="IPR006531">
    <property type="entry name" value="Gp5/Vgr_OB"/>
</dbReference>
<evidence type="ECO:0000256" key="3">
    <source>
        <dbReference type="ARBA" id="ARBA00022529"/>
    </source>
</evidence>
<dbReference type="SUPFAM" id="SSF69255">
    <property type="entry name" value="gp5 N-terminal domain-like"/>
    <property type="match status" value="1"/>
</dbReference>
<comment type="similarity">
    <text evidence="2">Belongs to the colicin/pyosin nuclease family.</text>
</comment>
<evidence type="ECO:0000259" key="10">
    <source>
        <dbReference type="Pfam" id="PF04717"/>
    </source>
</evidence>
<dbReference type="InterPro" id="IPR018769">
    <property type="entry name" value="VgrG2_DUF2345"/>
</dbReference>
<keyword evidence="9" id="KW-0175">Coiled coil</keyword>
<sequence>MMDNRSAFFDGQTRYFLEINGSAVKSDVLRFRGREALSEPFRWDIGFTSRNANIPPEEVLMKYASLRMRNGKNVHGIVTRLEWLSTSKDQSHYRLTLSSRLALLEHTRQCAVFQNQSVPEVVEQVLRKHGLEGADFEFRLERAYPSREIITQWQETDLQFIQRILSEVGIYWRTEMDDVRGLDTYIFADSQLHYQFDVQLPYSEPSGLFDGAAESVWDVRTWHNVATGTVTTRDYNYRTAATPMNATVSVRNDAVTTGEHYRDAPAYREAGDDASPEPETESGAFYARLHHERELNRSARIHLFSNAAHLSPGQVLEPQGDVITDLKEGIVLTLVTYRGARDTRLHVSARGMPYTERYCFRPAEIPRPVIPGTLPARIESREKNDIYAHLDGQGRYRVKMDFDREETEPGYGYLWLRMAKPCAGETLGWHTPLIDGTEVAIAYSNGDIDLPYIAYALHDAEHPDPVNRDNHTRNILRTPANSKLRMEDRRGEEHIKLATEYGKTQLNSGHLVDSQGQLRGKGTELRTDEWGTLRAGKGLFVAADAQAKAQGEALDMDAALKEIDRLNQQLQQLENAAERAQALKADIDSQRQMFEQRLKPLNEALVFSAPEGMALTSGEDMQMSAARNVAVNAGGDISTGTMGNLTALAGEKLGLFARTGQLSAKSGEGPVEVQAQNGSMRLFAEKKLTLSSASDISFAGKKRITLIGGGSYLRLEAGKVEYGTTAKYLRKVKRTMAASASSEAAQTVSLPTPVTMREFNPETLTPWVTPVYAKSCLKEKGCTDAGTAEEPVEHFGQMTIFAQPVVDDCCGYGHQHEHTDDEVVQHAQSARKRKPDIGGAKAPAPTGATAAPLALGAATGVMTQVWGEWSLTGVLGAARGIPYIGAMMSALYVPSAGEGSDRVPGRDEFWYEEELWQKALTGAKATTRVRFFWRQDEQGNMRVYGVHTGEGTPYEGVRTANMVWNSQNNRYEFTPAHGADGLLITWTPERPEGSDLPSHTGSGIKLPDQATILVTPIPDGKDEYTTSPFPVPEERDFNDYILVFPAGSGIKPIYVYLKTARDEPGVATGKGKILSGSEKWLEAASSGLGAPVPAQVASKLRGKSFRNFDHFREEFWLAVSECPELMKDFKPSNQILIRMGLAPYPVPSEQVGGRTTFELHHLEEIQHGGEVFNMDNINVTTPRLHIGIHKNANR</sequence>
<evidence type="ECO:0000256" key="8">
    <source>
        <dbReference type="ARBA" id="ARBA00023048"/>
    </source>
</evidence>
<keyword evidence="8" id="KW-0078">Bacteriocin</keyword>
<organism evidence="14 15">
    <name type="scientific">Escherichia coli</name>
    <dbReference type="NCBI Taxonomy" id="562"/>
    <lineage>
        <taxon>Bacteria</taxon>
        <taxon>Pseudomonadati</taxon>
        <taxon>Pseudomonadota</taxon>
        <taxon>Gammaproteobacteria</taxon>
        <taxon>Enterobacterales</taxon>
        <taxon>Enterobacteriaceae</taxon>
        <taxon>Escherichia</taxon>
    </lineage>
</organism>
<feature type="domain" description="Gp5/Type VI secretion system Vgr protein OB-fold" evidence="10">
    <location>
        <begin position="391"/>
        <end position="457"/>
    </location>
</feature>
<evidence type="ECO:0000259" key="11">
    <source>
        <dbReference type="Pfam" id="PF06958"/>
    </source>
</evidence>
<evidence type="ECO:0000313" key="14">
    <source>
        <dbReference type="EMBL" id="MWR14269.1"/>
    </source>
</evidence>
<dbReference type="Gene3D" id="2.40.50.230">
    <property type="entry name" value="Gp5 N-terminal domain"/>
    <property type="match status" value="1"/>
</dbReference>
<dbReference type="AlphaFoldDB" id="A0A6D0I9U7"/>
<dbReference type="Pfam" id="PF21431">
    <property type="entry name" value="Col-Pyo_DNase"/>
    <property type="match status" value="1"/>
</dbReference>
<dbReference type="SUPFAM" id="SSF69369">
    <property type="entry name" value="Cloacin translocation domain"/>
    <property type="match status" value="1"/>
</dbReference>
<dbReference type="GO" id="GO:0042742">
    <property type="term" value="P:defense response to bacterium"/>
    <property type="evidence" value="ECO:0007669"/>
    <property type="project" value="UniProtKB-KW"/>
</dbReference>
<protein>
    <submittedName>
        <fullName evidence="14">Type VI secretion system tip protein VgrG</fullName>
    </submittedName>
</protein>
<dbReference type="InterPro" id="IPR037146">
    <property type="entry name" value="Colicin/pyocin_DNase_dom_sf"/>
</dbReference>
<dbReference type="Pfam" id="PF05954">
    <property type="entry name" value="Phage_GPD"/>
    <property type="match status" value="1"/>
</dbReference>
<dbReference type="GO" id="GO:0031640">
    <property type="term" value="P:killing of cells of another organism"/>
    <property type="evidence" value="ECO:0007669"/>
    <property type="project" value="UniProtKB-KW"/>
</dbReference>
<dbReference type="NCBIfam" id="TIGR03361">
    <property type="entry name" value="VI_Rhs_Vgr"/>
    <property type="match status" value="1"/>
</dbReference>
<dbReference type="Pfam" id="PF13296">
    <property type="entry name" value="T6SS_Vgr"/>
    <property type="match status" value="1"/>
</dbReference>
<reference evidence="14 15" key="1">
    <citation type="submission" date="2019-12" db="EMBL/GenBank/DDBJ databases">
        <title>Enteriobacteria Tanzani isolates_8377-8380.</title>
        <authorList>
            <person name="Subbiah M."/>
            <person name="Call D."/>
        </authorList>
    </citation>
    <scope>NUCLEOTIDE SEQUENCE [LARGE SCALE GENOMIC DNA]</scope>
    <source>
        <strain evidence="14 15">8380wG1</strain>
    </source>
</reference>
<evidence type="ECO:0000256" key="6">
    <source>
        <dbReference type="ARBA" id="ARBA00022801"/>
    </source>
</evidence>
<dbReference type="InterPro" id="IPR036302">
    <property type="entry name" value="Pyosin/cloacin_T_dom_sf"/>
</dbReference>
<dbReference type="InterPro" id="IPR037026">
    <property type="entry name" value="Vgr_OB-fold_dom_sf"/>
</dbReference>
<feature type="domain" description="Pyosin/cloacin translocation" evidence="11">
    <location>
        <begin position="917"/>
        <end position="1056"/>
    </location>
</feature>
<feature type="domain" description="DUF2345" evidence="12">
    <location>
        <begin position="604"/>
        <end position="729"/>
    </location>
</feature>
<evidence type="ECO:0000259" key="13">
    <source>
        <dbReference type="Pfam" id="PF13296"/>
    </source>
</evidence>
<dbReference type="InterPro" id="IPR017847">
    <property type="entry name" value="T6SS_RhsGE_Vgr_subset"/>
</dbReference>
<dbReference type="InterPro" id="IPR028244">
    <property type="entry name" value="T6SS_Rhs_Vgr_dom"/>
</dbReference>
<dbReference type="Pfam" id="PF10106">
    <property type="entry name" value="DUF2345"/>
    <property type="match status" value="1"/>
</dbReference>
<dbReference type="Gene3D" id="3.55.50.10">
    <property type="entry name" value="Baseplate protein-like domains"/>
    <property type="match status" value="1"/>
</dbReference>
<dbReference type="GO" id="GO:0016787">
    <property type="term" value="F:hydrolase activity"/>
    <property type="evidence" value="ECO:0007669"/>
    <property type="project" value="UniProtKB-KW"/>
</dbReference>
<evidence type="ECO:0000256" key="1">
    <source>
        <dbReference type="ARBA" id="ARBA00005558"/>
    </source>
</evidence>
<evidence type="ECO:0000256" key="5">
    <source>
        <dbReference type="ARBA" id="ARBA00022759"/>
    </source>
</evidence>
<dbReference type="SUPFAM" id="SSF54060">
    <property type="entry name" value="His-Me finger endonucleases"/>
    <property type="match status" value="1"/>
</dbReference>
<feature type="domain" description="Putative type VI secretion system Rhs element associated Vgr" evidence="13">
    <location>
        <begin position="477"/>
        <end position="577"/>
    </location>
</feature>